<name>A0AAW8NJB6_9GAMM</name>
<proteinExistence type="predicted"/>
<evidence type="ECO:0000313" key="1">
    <source>
        <dbReference type="EMBL" id="MDR8523397.1"/>
    </source>
</evidence>
<keyword evidence="4" id="KW-1185">Reference proteome</keyword>
<organism evidence="1 3">
    <name type="scientific">Shewanella fidelis</name>
    <dbReference type="NCBI Taxonomy" id="173509"/>
    <lineage>
        <taxon>Bacteria</taxon>
        <taxon>Pseudomonadati</taxon>
        <taxon>Pseudomonadota</taxon>
        <taxon>Gammaproteobacteria</taxon>
        <taxon>Alteromonadales</taxon>
        <taxon>Shewanellaceae</taxon>
        <taxon>Shewanella</taxon>
    </lineage>
</organism>
<dbReference type="AlphaFoldDB" id="A0AAW8NJB6"/>
<gene>
    <name evidence="1" type="ORF">OS133_06805</name>
    <name evidence="2" type="ORF">OS134_10765</name>
</gene>
<reference evidence="2 4" key="1">
    <citation type="journal article" date="2022" name="bioRxiv">
        <title>Prophages regulate Shewanella fidelis 3313 motility and biofilm formation: implications for gut colonization dynamics in Ciona robusta.</title>
        <authorList>
            <person name="Natarajan O."/>
            <person name="Gibboney S.L."/>
            <person name="Young M.N."/>
            <person name="Lim S.J."/>
            <person name="Pluta N."/>
            <person name="Atkinson C.G."/>
            <person name="Leigh B.A."/>
            <person name="Liberti A."/>
            <person name="Kees E.D."/>
            <person name="Breitbart M."/>
            <person name="Gralnick J.A."/>
            <person name="Dishaw L.J."/>
        </authorList>
    </citation>
    <scope>NUCLEOTIDE SEQUENCE [LARGE SCALE GENOMIC DNA]</scope>
    <source>
        <strain evidence="2 4">JG4066</strain>
    </source>
</reference>
<dbReference type="EMBL" id="JAPMLD010000003">
    <property type="protein sequence ID" value="MDW4824538.1"/>
    <property type="molecule type" value="Genomic_DNA"/>
</dbReference>
<dbReference type="RefSeq" id="WP_310654381.1">
    <property type="nucleotide sequence ID" value="NZ_JAPMLA010000009.1"/>
</dbReference>
<evidence type="ECO:0000313" key="3">
    <source>
        <dbReference type="Proteomes" id="UP001259340"/>
    </source>
</evidence>
<dbReference type="InterPro" id="IPR025459">
    <property type="entry name" value="DUF4279"/>
</dbReference>
<reference evidence="1" key="2">
    <citation type="submission" date="2022-11" db="EMBL/GenBank/DDBJ databases">
        <title>Prophages regulate Shewanella fidelis motility and biofilm formation: implications for gut colonization dynamics in Ciona robusta.</title>
        <authorList>
            <person name="Natarajan O."/>
            <person name="Gibboney S.L."/>
            <person name="Young M.N."/>
            <person name="Lim S.J."/>
            <person name="Pluta N."/>
            <person name="Atkinson C.G.F."/>
            <person name="Leigh B.A."/>
            <person name="Liberti A."/>
            <person name="Kees E."/>
            <person name="Breitbart M."/>
            <person name="Gralnick J."/>
            <person name="Dishaw L.J."/>
        </authorList>
    </citation>
    <scope>NUCLEOTIDE SEQUENCE</scope>
    <source>
        <strain evidence="1">3313</strain>
    </source>
</reference>
<sequence>MEEFDTYAYFWVEGFKCSIEEISSILKLQPTDFHLKGDVISEKNMRLRKRSSWKYRSSLPRSEPFQDAHLENLLSVLKDRKEAIAQLSKDYEVGINCVGYYTNVNPGFHMSANLIKSYAELGLSIDFDLYNSCEPEPGSA</sequence>
<comment type="caution">
    <text evidence="1">The sequence shown here is derived from an EMBL/GenBank/DDBJ whole genome shotgun (WGS) entry which is preliminary data.</text>
</comment>
<dbReference type="Proteomes" id="UP001259340">
    <property type="component" value="Unassembled WGS sequence"/>
</dbReference>
<dbReference type="EMBL" id="JAPMLE010000001">
    <property type="protein sequence ID" value="MDR8523397.1"/>
    <property type="molecule type" value="Genomic_DNA"/>
</dbReference>
<evidence type="ECO:0000313" key="2">
    <source>
        <dbReference type="EMBL" id="MDW4824538.1"/>
    </source>
</evidence>
<accession>A0AAW8NJB6</accession>
<protein>
    <submittedName>
        <fullName evidence="1">DUF4279 domain-containing protein</fullName>
    </submittedName>
</protein>
<evidence type="ECO:0000313" key="4">
    <source>
        <dbReference type="Proteomes" id="UP001271263"/>
    </source>
</evidence>
<dbReference type="Pfam" id="PF14106">
    <property type="entry name" value="DUF4279"/>
    <property type="match status" value="1"/>
</dbReference>
<dbReference type="Proteomes" id="UP001271263">
    <property type="component" value="Unassembled WGS sequence"/>
</dbReference>